<feature type="compositionally biased region" description="Acidic residues" evidence="1">
    <location>
        <begin position="173"/>
        <end position="189"/>
    </location>
</feature>
<reference evidence="4 5" key="1">
    <citation type="submission" date="2016-11" db="EMBL/GenBank/DDBJ databases">
        <authorList>
            <person name="Jaros S."/>
            <person name="Januszkiewicz K."/>
            <person name="Wedrychowicz H."/>
        </authorList>
    </citation>
    <scope>NUCLEOTIDE SEQUENCE [LARGE SCALE GENOMIC DNA]</scope>
    <source>
        <strain evidence="4 5">DSM 4740</strain>
    </source>
</reference>
<dbReference type="EMBL" id="BJXU01000070">
    <property type="protein sequence ID" value="GEN23950.1"/>
    <property type="molecule type" value="Genomic_DNA"/>
</dbReference>
<dbReference type="EMBL" id="FRCA01000007">
    <property type="protein sequence ID" value="SHM33645.1"/>
    <property type="molecule type" value="Genomic_DNA"/>
</dbReference>
<dbReference type="Proteomes" id="UP000184123">
    <property type="component" value="Unassembled WGS sequence"/>
</dbReference>
<evidence type="ECO:0000313" key="5">
    <source>
        <dbReference type="Proteomes" id="UP000184123"/>
    </source>
</evidence>
<keyword evidence="6" id="KW-1185">Reference proteome</keyword>
<dbReference type="STRING" id="44933.SAMN05660971_02739"/>
<protein>
    <recommendedName>
        <fullName evidence="2">LysM domain-containing protein</fullName>
    </recommendedName>
</protein>
<dbReference type="InterPro" id="IPR036779">
    <property type="entry name" value="LysM_dom_sf"/>
</dbReference>
<dbReference type="RefSeq" id="WP_073435763.1">
    <property type="nucleotide sequence ID" value="NZ_BJXU01000070.1"/>
</dbReference>
<feature type="compositionally biased region" description="Polar residues" evidence="1">
    <location>
        <begin position="373"/>
        <end position="382"/>
    </location>
</feature>
<feature type="region of interest" description="Disordered" evidence="1">
    <location>
        <begin position="850"/>
        <end position="879"/>
    </location>
</feature>
<reference evidence="3 6" key="2">
    <citation type="submission" date="2019-07" db="EMBL/GenBank/DDBJ databases">
        <title>Whole genome shotgun sequence of Halomonas cupida NBRC 102219.</title>
        <authorList>
            <person name="Hosoyama A."/>
            <person name="Uohara A."/>
            <person name="Ohji S."/>
            <person name="Ichikawa N."/>
        </authorList>
    </citation>
    <scope>NUCLEOTIDE SEQUENCE [LARGE SCALE GENOMIC DNA]</scope>
    <source>
        <strain evidence="3 6">NBRC 102219</strain>
    </source>
</reference>
<sequence length="2273" mass="247899">MINLVRSVHQLFRPDAADTFSSILGSAIFSRIQSPPPSPPTPPPTPRYTPAFDAEPAWNAGFQAPVFHYQPPLNNGEGLGVYSPSYSQPLLAQQTNLPYLDNDPFQTQYPLLDTSGQGPTFDVTQVDNPGTDNGNGLSADDAEAIASDIADGKSIDQVADDYEISREEILEQLEADGLDVDITESDDGQESTTEISDPESGDTVAKHESTEQQDGVVVEEITDADGETTTAVIDEQGRRTELKPEQDTTREGINDIVEGVADGQSIEEIAEAQGLSPEQVVAQVEAAGYEYETGTEGEGPAITSTTRITTEDSGDEVVSHEAGPSGATTSVVTDTNGNETRRTENRDGSTTQTVSEPDGRETTTRVDADGKTTTEVTDNGYTLITPPDGDLTLRRDEDGKEFTIARGTEEQSLAEEVLKLNPDDSQEDKVLQAVIEEMLVDRTDDGKIKDIEDLKTDLGDKEEAVQSAIDEIVGEDGDESDVIKEGENTSDSDPLGIPPDEETSNGEAWVPMQYDGKWVWVDPGLVEPLEAAETARVALTQAQAEAWQHQEQVNVYALDPDNEATMDNVSERINELIAPHGLRWDPQKPEGSLAEAQERLENANTWIDYLDLQEEYRGLQEEANGLKEDALEIYANDERFEKYFQKDGFEDVTERGPQNSIKETEHTGELLYQSVVEKDGQLYLRNVYADRDEPLLVPTPLTRDPAENANGLSEAQQELNQQWHELKVGDEPGQLQDDALAAFREANPKYFDPDGYTKEPQGRGNYAPETGELTDTRVVERDGQLYVVNTYGEGYDRNEVEKPLTYAPGEEPEDLTQAQRDANQAWQDFAQERDINPDLETRMLEDVRDRHPDYFKSEGFTKVTPNRSGPPNEDPSGALQDQQVVERDGQLYLVNTYENWDEPLEVPLTYEPGSSESPTRTETQQQFDEDWASWKDIRYSGDGSLVQVSRELADAERTLTEIGIEQDRGTAAALEDANPDREQALDDAIDEHGEGSVVPGGEDAEQVEIDGEMRWVHPEVAEAQRELVAARNALNDGEDILARARELYGEQQPEHLDPDGFTEWETYGNQTLPKPTGDLNGEGKEYFVDENGQLWLRNRYEDRDDPYEFQLTYAPGETQEGRTEAEQELDQQWADWWAEHAGDKGDPLKDVQQEVNTAETASNDALEEHGSGTTEKLTDTFDEDVTPVLVTLEGEQRWVHPDVAMALQELNTTSNDLASTRAGIEESQLALEEADYRSARPSTWKLVDDTYSIEHEGEVTAAWQMEDAYLDANGTHGALTQARRDQVETQTALLSTQIGLTEAGLDGNGLATGDVPLTGSTGLQTSVSDLRQALTSTEAVGEQLDEAGRWNDFLRDESLADRLDPEQWQDQQNRFFEENPEVAEEAIEGRLDGLPATLSMDDEDARQRINQALGGGASEDVNSDVVDPVIDQIRDIAGDDAEVDIIPLLYRDSSEGVRDTALFRFEDQDGKTWLVDESGSKYRNFDDYRHNNYLSDSGHIYAPEDLNRLTDASGDVRYEWLQARELSFTEEWLDPVIGIGTGIATVASFIPPLAPIAAPIAFAGGAYFGARSAHNLHEMHEYGRPLASTEGLMQGAMLVTSVLPMGASAFRFAGLARTGTPVGVSARTSIGAVNTSQKLTSQNSVYREAADQLTVNNLAFNTAKGLDRAAMGVGIPLMGYSGYSILTNWDDMTGLERADALAGLGSGIFGVGMSAKSLRASRPDSQPAGPLIPDKLFSRHGDATPPEKMSRLYRLNDLNVLNQASVDGALPPGHHVHFVQPERLGASGFVLHEGKVRRGGFVGESGHINKNNVDRSKGPKGPMEPVTFTMTRSDTGRQTVQLHGNGRVLHSEHFDGEVYVLVTDKSANQLGRAINPDKQGYKAEPHDFALYNGSNGTWLSARSHENAIRTLLLSAGALGAGLSLSGPPQISMPLNALASGVRGASLLTRSMAPDATAVHTGLGRTLRGIEFVTFTINTAGTFGNYVTNEGGGISFLIPDSPLGGLDAGKDGVFAFGSSVYLAKGFQEAVTGRSAMKWADDWALPAFVAGSVEGMGSSLASGWGPMTLYNSMSNLLVGGASTRLWFRDASLGKKLGARLGAPVSTKVPFIGDLMKMQKRDVATIIGFSGTMIPGSVMAGVKFANEHMSEEPEDIDDELPGYVPSDFSPSTVPVVDGERENATPVLDEQPGAEEVSDLAVVEDIGEQPGVAEDGGRINPLLEGRYPVVIVEPDQTLGGIAVHQGRDVEQVVMLNLDHIIDPNMLFPGDRIYLPAA</sequence>
<dbReference type="Gene3D" id="3.10.350.10">
    <property type="entry name" value="LysM domain"/>
    <property type="match status" value="1"/>
</dbReference>
<dbReference type="Pfam" id="PF01476">
    <property type="entry name" value="LysM"/>
    <property type="match status" value="1"/>
</dbReference>
<feature type="region of interest" description="Disordered" evidence="1">
    <location>
        <begin position="1719"/>
        <end position="1747"/>
    </location>
</feature>
<evidence type="ECO:0000313" key="6">
    <source>
        <dbReference type="Proteomes" id="UP000321726"/>
    </source>
</evidence>
<gene>
    <name evidence="3" type="ORF">HCU01_18990</name>
    <name evidence="4" type="ORF">SAMN05660971_02739</name>
</gene>
<name>A0A1M7HYU7_9GAMM</name>
<dbReference type="InterPro" id="IPR018392">
    <property type="entry name" value="LysM"/>
</dbReference>
<evidence type="ECO:0000313" key="3">
    <source>
        <dbReference type="EMBL" id="GEN23950.1"/>
    </source>
</evidence>
<feature type="domain" description="LysM" evidence="2">
    <location>
        <begin position="2224"/>
        <end position="2270"/>
    </location>
</feature>
<feature type="region of interest" description="Disordered" evidence="1">
    <location>
        <begin position="173"/>
        <end position="215"/>
    </location>
</feature>
<proteinExistence type="predicted"/>
<feature type="compositionally biased region" description="Polar residues" evidence="1">
    <location>
        <begin position="326"/>
        <end position="338"/>
    </location>
</feature>
<feature type="compositionally biased region" description="Basic and acidic residues" evidence="1">
    <location>
        <begin position="357"/>
        <end position="372"/>
    </location>
</feature>
<feature type="region of interest" description="Disordered" evidence="1">
    <location>
        <begin position="1155"/>
        <end position="1178"/>
    </location>
</feature>
<organism evidence="4 5">
    <name type="scientific">Halomonas cupida</name>
    <dbReference type="NCBI Taxonomy" id="44933"/>
    <lineage>
        <taxon>Bacteria</taxon>
        <taxon>Pseudomonadati</taxon>
        <taxon>Pseudomonadota</taxon>
        <taxon>Gammaproteobacteria</taxon>
        <taxon>Oceanospirillales</taxon>
        <taxon>Halomonadaceae</taxon>
        <taxon>Halomonas</taxon>
    </lineage>
</organism>
<evidence type="ECO:0000259" key="2">
    <source>
        <dbReference type="PROSITE" id="PS51782"/>
    </source>
</evidence>
<dbReference type="OrthoDB" id="6173675at2"/>
<feature type="region of interest" description="Disordered" evidence="1">
    <location>
        <begin position="750"/>
        <end position="770"/>
    </location>
</feature>
<evidence type="ECO:0000256" key="1">
    <source>
        <dbReference type="SAM" id="MobiDB-lite"/>
    </source>
</evidence>
<dbReference type="Proteomes" id="UP000321726">
    <property type="component" value="Unassembled WGS sequence"/>
</dbReference>
<feature type="region of interest" description="Disordered" evidence="1">
    <location>
        <begin position="309"/>
        <end position="394"/>
    </location>
</feature>
<accession>A0A1M7HYU7</accession>
<feature type="compositionally biased region" description="Basic and acidic residues" evidence="1">
    <location>
        <begin position="751"/>
        <end position="761"/>
    </location>
</feature>
<evidence type="ECO:0000313" key="4">
    <source>
        <dbReference type="EMBL" id="SHM33645.1"/>
    </source>
</evidence>
<feature type="region of interest" description="Disordered" evidence="1">
    <location>
        <begin position="474"/>
        <end position="507"/>
    </location>
</feature>
<feature type="region of interest" description="Disordered" evidence="1">
    <location>
        <begin position="1801"/>
        <end position="1822"/>
    </location>
</feature>
<dbReference type="PROSITE" id="PS51782">
    <property type="entry name" value="LYSM"/>
    <property type="match status" value="1"/>
</dbReference>